<evidence type="ECO:0000313" key="2">
    <source>
        <dbReference type="EMBL" id="CAF0961338.1"/>
    </source>
</evidence>
<evidence type="ECO:0000256" key="1">
    <source>
        <dbReference type="SAM" id="MobiDB-lite"/>
    </source>
</evidence>
<dbReference type="GO" id="GO:0006508">
    <property type="term" value="P:proteolysis"/>
    <property type="evidence" value="ECO:0007669"/>
    <property type="project" value="InterPro"/>
</dbReference>
<organism evidence="2 3">
    <name type="scientific">Brachionus calyciflorus</name>
    <dbReference type="NCBI Taxonomy" id="104777"/>
    <lineage>
        <taxon>Eukaryota</taxon>
        <taxon>Metazoa</taxon>
        <taxon>Spiralia</taxon>
        <taxon>Gnathifera</taxon>
        <taxon>Rotifera</taxon>
        <taxon>Eurotatoria</taxon>
        <taxon>Monogononta</taxon>
        <taxon>Pseudotrocha</taxon>
        <taxon>Ploima</taxon>
        <taxon>Brachionidae</taxon>
        <taxon>Brachionus</taxon>
    </lineage>
</organism>
<dbReference type="EMBL" id="CAJNOC010002983">
    <property type="protein sequence ID" value="CAF0961338.1"/>
    <property type="molecule type" value="Genomic_DNA"/>
</dbReference>
<sequence>MATKTKEDKVQVTGEVKQRQTTKREQVIKQTETTSAVGETKNNIIKATRSTRRSNKLVRIKSNVELFGQGVGIKFLADSGSSASFISPDSLPKC</sequence>
<protein>
    <submittedName>
        <fullName evidence="2">Uncharacterized protein</fullName>
    </submittedName>
</protein>
<feature type="region of interest" description="Disordered" evidence="1">
    <location>
        <begin position="1"/>
        <end position="34"/>
    </location>
</feature>
<feature type="compositionally biased region" description="Basic and acidic residues" evidence="1">
    <location>
        <begin position="1"/>
        <end position="27"/>
    </location>
</feature>
<dbReference type="InterPro" id="IPR001969">
    <property type="entry name" value="Aspartic_peptidase_AS"/>
</dbReference>
<reference evidence="2" key="1">
    <citation type="submission" date="2021-02" db="EMBL/GenBank/DDBJ databases">
        <authorList>
            <person name="Nowell W R."/>
        </authorList>
    </citation>
    <scope>NUCLEOTIDE SEQUENCE</scope>
    <source>
        <strain evidence="2">Ploen Becks lab</strain>
    </source>
</reference>
<keyword evidence="3" id="KW-1185">Reference proteome</keyword>
<comment type="caution">
    <text evidence="2">The sequence shown here is derived from an EMBL/GenBank/DDBJ whole genome shotgun (WGS) entry which is preliminary data.</text>
</comment>
<dbReference type="PROSITE" id="PS00141">
    <property type="entry name" value="ASP_PROTEASE"/>
    <property type="match status" value="1"/>
</dbReference>
<dbReference type="Proteomes" id="UP000663879">
    <property type="component" value="Unassembled WGS sequence"/>
</dbReference>
<accession>A0A814DWF8</accession>
<proteinExistence type="predicted"/>
<name>A0A814DWF8_9BILA</name>
<gene>
    <name evidence="2" type="ORF">OXX778_LOCUS14464</name>
</gene>
<evidence type="ECO:0000313" key="3">
    <source>
        <dbReference type="Proteomes" id="UP000663879"/>
    </source>
</evidence>
<dbReference type="GO" id="GO:0004190">
    <property type="term" value="F:aspartic-type endopeptidase activity"/>
    <property type="evidence" value="ECO:0007669"/>
    <property type="project" value="InterPro"/>
</dbReference>
<dbReference type="AlphaFoldDB" id="A0A814DWF8"/>